<proteinExistence type="predicted"/>
<name>A0A4P9X1U7_9FUNG</name>
<evidence type="ECO:0000256" key="1">
    <source>
        <dbReference type="PROSITE-ProRule" id="PRU00703"/>
    </source>
</evidence>
<evidence type="ECO:0000313" key="3">
    <source>
        <dbReference type="EMBL" id="RKO99135.1"/>
    </source>
</evidence>
<dbReference type="PANTHER" id="PTHR42115">
    <property type="entry name" value="BETA-SYNTHASE (BETA-THIONASE), PUTATIVE (AFU_ORTHOLOGUE AFUA_3G08420)-RELATED"/>
    <property type="match status" value="1"/>
</dbReference>
<dbReference type="STRING" id="1555241.A0A4P9X1U7"/>
<organism evidence="3 4">
    <name type="scientific">Caulochytrium protostelioides</name>
    <dbReference type="NCBI Taxonomy" id="1555241"/>
    <lineage>
        <taxon>Eukaryota</taxon>
        <taxon>Fungi</taxon>
        <taxon>Fungi incertae sedis</taxon>
        <taxon>Chytridiomycota</taxon>
        <taxon>Chytridiomycota incertae sedis</taxon>
        <taxon>Chytridiomycetes</taxon>
        <taxon>Caulochytriales</taxon>
        <taxon>Caulochytriaceae</taxon>
        <taxon>Caulochytrium</taxon>
    </lineage>
</organism>
<evidence type="ECO:0000313" key="4">
    <source>
        <dbReference type="Proteomes" id="UP000274922"/>
    </source>
</evidence>
<protein>
    <recommendedName>
        <fullName evidence="2">CBS domain-containing protein</fullName>
    </recommendedName>
</protein>
<keyword evidence="4" id="KW-1185">Reference proteome</keyword>
<dbReference type="SUPFAM" id="SSF54631">
    <property type="entry name" value="CBS-domain pair"/>
    <property type="match status" value="1"/>
</dbReference>
<reference evidence="4" key="1">
    <citation type="journal article" date="2018" name="Nat. Microbiol.">
        <title>Leveraging single-cell genomics to expand the fungal tree of life.</title>
        <authorList>
            <person name="Ahrendt S.R."/>
            <person name="Quandt C.A."/>
            <person name="Ciobanu D."/>
            <person name="Clum A."/>
            <person name="Salamov A."/>
            <person name="Andreopoulos B."/>
            <person name="Cheng J.F."/>
            <person name="Woyke T."/>
            <person name="Pelin A."/>
            <person name="Henrissat B."/>
            <person name="Reynolds N.K."/>
            <person name="Benny G.L."/>
            <person name="Smith M.E."/>
            <person name="James T.Y."/>
            <person name="Grigoriev I.V."/>
        </authorList>
    </citation>
    <scope>NUCLEOTIDE SEQUENCE [LARGE SCALE GENOMIC DNA]</scope>
    <source>
        <strain evidence="4">ATCC 52028</strain>
    </source>
</reference>
<dbReference type="InterPro" id="IPR046342">
    <property type="entry name" value="CBS_dom_sf"/>
</dbReference>
<dbReference type="Pfam" id="PF00571">
    <property type="entry name" value="CBS"/>
    <property type="match status" value="2"/>
</dbReference>
<dbReference type="OrthoDB" id="2536440at2759"/>
<keyword evidence="1" id="KW-0129">CBS domain</keyword>
<dbReference type="EMBL" id="ML014316">
    <property type="protein sequence ID" value="RKO99135.1"/>
    <property type="molecule type" value="Genomic_DNA"/>
</dbReference>
<evidence type="ECO:0000259" key="2">
    <source>
        <dbReference type="PROSITE" id="PS51371"/>
    </source>
</evidence>
<sequence>MADPPAADAALKYRGASVEDLQLAAVVTVTETSTLGEALDRMLSHDFSQLPVISKSRKIFGFVTLASINQALHHGYPVAAEEGGAAATGPAPLTDPVSRCMYRFKARKDAGYMTITPATPLADLEPFFEKHAAGFVTDDTGRFPLAVVTKYDLLRFLSRRGVR</sequence>
<dbReference type="AlphaFoldDB" id="A0A4P9X1U7"/>
<dbReference type="Gene3D" id="3.10.580.10">
    <property type="entry name" value="CBS-domain"/>
    <property type="match status" value="1"/>
</dbReference>
<feature type="domain" description="CBS" evidence="2">
    <location>
        <begin position="22"/>
        <end position="78"/>
    </location>
</feature>
<dbReference type="Proteomes" id="UP000274922">
    <property type="component" value="Unassembled WGS sequence"/>
</dbReference>
<dbReference type="PANTHER" id="PTHR42115:SF1">
    <property type="entry name" value="BETA-SYNTHASE (BETA-THIONASE), PUTATIVE (AFU_ORTHOLOGUE AFUA_3G08420)-RELATED"/>
    <property type="match status" value="1"/>
</dbReference>
<dbReference type="PROSITE" id="PS51371">
    <property type="entry name" value="CBS"/>
    <property type="match status" value="1"/>
</dbReference>
<accession>A0A4P9X1U7</accession>
<gene>
    <name evidence="3" type="ORF">CXG81DRAFT_14961</name>
</gene>
<dbReference type="SMART" id="SM00116">
    <property type="entry name" value="CBS"/>
    <property type="match status" value="1"/>
</dbReference>
<dbReference type="InterPro" id="IPR000644">
    <property type="entry name" value="CBS_dom"/>
</dbReference>